<organism evidence="1">
    <name type="scientific">Aphanomyces invadans</name>
    <dbReference type="NCBI Taxonomy" id="157072"/>
    <lineage>
        <taxon>Eukaryota</taxon>
        <taxon>Sar</taxon>
        <taxon>Stramenopiles</taxon>
        <taxon>Oomycota</taxon>
        <taxon>Saprolegniomycetes</taxon>
        <taxon>Saprolegniales</taxon>
        <taxon>Verrucalvaceae</taxon>
        <taxon>Aphanomyces</taxon>
    </lineage>
</organism>
<dbReference type="SUPFAM" id="SSF64268">
    <property type="entry name" value="PX domain"/>
    <property type="match status" value="1"/>
</dbReference>
<dbReference type="RefSeq" id="XP_008866212.1">
    <property type="nucleotide sequence ID" value="XM_008867990.1"/>
</dbReference>
<dbReference type="eggNOG" id="ENOG502S85B">
    <property type="taxonomic scope" value="Eukaryota"/>
</dbReference>
<sequence>MSSACGGSSSTACILRDIHAEVVDVHVASSTSPVYVVLVLPKVGPFVQALGTLPSHTVARTYSEWRQLYKTLLNVSNSTRRTACTCVLGSCPFWTMHLIVQSIPFPRKELFRWRRSPDLLQARKRALAHFVTTVVAKLQIYRPEIFDSSRTFSASSASNQSCCRFLRTLETFLGLDDDAIVRQFTSVSHKSRLQLTLEGWHSHRRNLFCLSASA</sequence>
<name>A0A024UES0_9STRA</name>
<dbReference type="InterPro" id="IPR036871">
    <property type="entry name" value="PX_dom_sf"/>
</dbReference>
<dbReference type="CDD" id="cd06093">
    <property type="entry name" value="PX_domain"/>
    <property type="match status" value="1"/>
</dbReference>
<dbReference type="EMBL" id="KI913957">
    <property type="protein sequence ID" value="ETW04774.1"/>
    <property type="molecule type" value="Genomic_DNA"/>
</dbReference>
<dbReference type="GO" id="GO:0035091">
    <property type="term" value="F:phosphatidylinositol binding"/>
    <property type="evidence" value="ECO:0007669"/>
    <property type="project" value="InterPro"/>
</dbReference>
<gene>
    <name evidence="1" type="ORF">H310_03915</name>
</gene>
<proteinExistence type="predicted"/>
<dbReference type="VEuPathDB" id="FungiDB:H310_03915"/>
<dbReference type="OrthoDB" id="418179at2759"/>
<evidence type="ECO:0000313" key="1">
    <source>
        <dbReference type="EMBL" id="ETW04774.1"/>
    </source>
</evidence>
<dbReference type="AlphaFoldDB" id="A0A024UES0"/>
<protein>
    <recommendedName>
        <fullName evidence="2">PX domain-containing protein</fullName>
    </recommendedName>
</protein>
<dbReference type="Gene3D" id="3.30.1520.10">
    <property type="entry name" value="Phox-like domain"/>
    <property type="match status" value="1"/>
</dbReference>
<accession>A0A024UES0</accession>
<evidence type="ECO:0008006" key="2">
    <source>
        <dbReference type="Google" id="ProtNLM"/>
    </source>
</evidence>
<reference evidence="1" key="1">
    <citation type="submission" date="2013-12" db="EMBL/GenBank/DDBJ databases">
        <title>The Genome Sequence of Aphanomyces invadans NJM9701.</title>
        <authorList>
            <consortium name="The Broad Institute Genomics Platform"/>
            <person name="Russ C."/>
            <person name="Tyler B."/>
            <person name="van West P."/>
            <person name="Dieguez-Uribeondo J."/>
            <person name="Young S.K."/>
            <person name="Zeng Q."/>
            <person name="Gargeya S."/>
            <person name="Fitzgerald M."/>
            <person name="Abouelleil A."/>
            <person name="Alvarado L."/>
            <person name="Chapman S.B."/>
            <person name="Gainer-Dewar J."/>
            <person name="Goldberg J."/>
            <person name="Griggs A."/>
            <person name="Gujja S."/>
            <person name="Hansen M."/>
            <person name="Howarth C."/>
            <person name="Imamovic A."/>
            <person name="Ireland A."/>
            <person name="Larimer J."/>
            <person name="McCowan C."/>
            <person name="Murphy C."/>
            <person name="Pearson M."/>
            <person name="Poon T.W."/>
            <person name="Priest M."/>
            <person name="Roberts A."/>
            <person name="Saif S."/>
            <person name="Shea T."/>
            <person name="Sykes S."/>
            <person name="Wortman J."/>
            <person name="Nusbaum C."/>
            <person name="Birren B."/>
        </authorList>
    </citation>
    <scope>NUCLEOTIDE SEQUENCE [LARGE SCALE GENOMIC DNA]</scope>
    <source>
        <strain evidence="1">NJM9701</strain>
    </source>
</reference>
<dbReference type="GeneID" id="20080965"/>